<organism evidence="15">
    <name type="scientific">Dyadobacter sp. 676</name>
    <dbReference type="NCBI Taxonomy" id="3088362"/>
    <lineage>
        <taxon>Bacteria</taxon>
        <taxon>Pseudomonadati</taxon>
        <taxon>Bacteroidota</taxon>
        <taxon>Cytophagia</taxon>
        <taxon>Cytophagales</taxon>
        <taxon>Spirosomataceae</taxon>
        <taxon>Dyadobacter</taxon>
    </lineage>
</organism>
<evidence type="ECO:0000256" key="9">
    <source>
        <dbReference type="ARBA" id="ARBA00023237"/>
    </source>
</evidence>
<dbReference type="AlphaFoldDB" id="A0AAU8FVI8"/>
<dbReference type="PROSITE" id="PS52016">
    <property type="entry name" value="TONB_DEPENDENT_REC_3"/>
    <property type="match status" value="1"/>
</dbReference>
<dbReference type="Gene3D" id="2.170.130.10">
    <property type="entry name" value="TonB-dependent receptor, plug domain"/>
    <property type="match status" value="1"/>
</dbReference>
<dbReference type="Pfam" id="PF07715">
    <property type="entry name" value="Plug"/>
    <property type="match status" value="1"/>
</dbReference>
<dbReference type="PANTHER" id="PTHR30069">
    <property type="entry name" value="TONB-DEPENDENT OUTER MEMBRANE RECEPTOR"/>
    <property type="match status" value="1"/>
</dbReference>
<comment type="similarity">
    <text evidence="10 11">Belongs to the TonB-dependent receptor family.</text>
</comment>
<gene>
    <name evidence="15" type="ORF">ABV298_05680</name>
</gene>
<evidence type="ECO:0000256" key="6">
    <source>
        <dbReference type="ARBA" id="ARBA00023077"/>
    </source>
</evidence>
<dbReference type="RefSeq" id="WP_353723148.1">
    <property type="nucleotide sequence ID" value="NZ_CP159289.1"/>
</dbReference>
<evidence type="ECO:0000256" key="7">
    <source>
        <dbReference type="ARBA" id="ARBA00023136"/>
    </source>
</evidence>
<evidence type="ECO:0000256" key="10">
    <source>
        <dbReference type="PROSITE-ProRule" id="PRU01360"/>
    </source>
</evidence>
<evidence type="ECO:0000256" key="5">
    <source>
        <dbReference type="ARBA" id="ARBA00022729"/>
    </source>
</evidence>
<evidence type="ECO:0000256" key="1">
    <source>
        <dbReference type="ARBA" id="ARBA00004571"/>
    </source>
</evidence>
<keyword evidence="5" id="KW-0732">Signal</keyword>
<reference evidence="15" key="1">
    <citation type="submission" date="2024-06" db="EMBL/GenBank/DDBJ databases">
        <title>Sequencing and assembly of the genome of Dyadobacter sp. strain 676, a symbiont of Cyamopsis tetragonoloba.</title>
        <authorList>
            <person name="Guro P."/>
            <person name="Sazanova A."/>
            <person name="Kuznetsova I."/>
            <person name="Belimov A."/>
            <person name="Safronova V."/>
        </authorList>
    </citation>
    <scope>NUCLEOTIDE SEQUENCE</scope>
    <source>
        <strain evidence="15">676</strain>
    </source>
</reference>
<dbReference type="SUPFAM" id="SSF56935">
    <property type="entry name" value="Porins"/>
    <property type="match status" value="1"/>
</dbReference>
<dbReference type="InterPro" id="IPR036942">
    <property type="entry name" value="Beta-barrel_TonB_sf"/>
</dbReference>
<dbReference type="GO" id="GO:0015344">
    <property type="term" value="F:siderophore uptake transmembrane transporter activity"/>
    <property type="evidence" value="ECO:0007669"/>
    <property type="project" value="TreeGrafter"/>
</dbReference>
<keyword evidence="4 10" id="KW-0812">Transmembrane</keyword>
<dbReference type="InterPro" id="IPR000531">
    <property type="entry name" value="Beta-barrel_TonB"/>
</dbReference>
<evidence type="ECO:0000259" key="13">
    <source>
        <dbReference type="Pfam" id="PF00593"/>
    </source>
</evidence>
<evidence type="ECO:0000256" key="8">
    <source>
        <dbReference type="ARBA" id="ARBA00023170"/>
    </source>
</evidence>
<evidence type="ECO:0000256" key="3">
    <source>
        <dbReference type="ARBA" id="ARBA00022452"/>
    </source>
</evidence>
<keyword evidence="8 15" id="KW-0675">Receptor</keyword>
<evidence type="ECO:0000256" key="2">
    <source>
        <dbReference type="ARBA" id="ARBA00022448"/>
    </source>
</evidence>
<dbReference type="GO" id="GO:0009279">
    <property type="term" value="C:cell outer membrane"/>
    <property type="evidence" value="ECO:0007669"/>
    <property type="project" value="UniProtKB-SubCell"/>
</dbReference>
<evidence type="ECO:0000256" key="4">
    <source>
        <dbReference type="ARBA" id="ARBA00022692"/>
    </source>
</evidence>
<sequence length="714" mass="78894">MLLSLTAFSTALAQENNADSSGRKLLDPVVVTATRFETRKEKIAQKLDLVSREDIEMTPSADLTDIVRKTAAVDVIQYPNLSSGIGIRGFRPQFSGLNQRTLLLIDGRPAGATNLSQINLNGIDHIEVLKGPASSLYGSQAMGGVINVVTQRSKGAPGGNAFVEYGSFKTLQAGVNTGGNITSKLDYDLSFSYLERSKDYKIGKDNWLRNAFGYKHATKNYNDRPAVETDETSGDGTRRPFTKLHYFSGTLRLGYQINDHWRVDVRGEQFQARDVESPGELSSGSTEASTKDVDRQSLDVSISGRIGRHSPGVKVYAAEENTANYTQNVSGKPVVPFRSAQGHNAWKGIQVKDVWKVGRHSVILGYDYLDASTDSRRWNNDTTERAPTQPRYALISSAFFGQALLNAGKLTLQPGIRLDHITFDVRETPLLPTYKAGRKTTPFASPSLGITYALMPSLRVKANIGRAFVTTDAYSVAGYNEIRDSRGRIAVTAGNPDLKNESSLSWDLGLDLNKPQSGLAANVTFYTTKVDNRIAKIIKTVNEPLGNGDIITSRATFVNAADAEICGIETEISYDFGAKSDYRYSLKAFWNGNSIIKARELIVGTDASEVRRDIQNVARNTFNFGLAYDNLKWLQLRLSGRAIGTRKDIDYTDPANPEIEYPQYMVLDFVAQFKITGGHTIALKLNNVTDENYYEKRGYNLSGRALSVRYMKRF</sequence>
<evidence type="ECO:0000256" key="12">
    <source>
        <dbReference type="SAM" id="MobiDB-lite"/>
    </source>
</evidence>
<dbReference type="InterPro" id="IPR037066">
    <property type="entry name" value="Plug_dom_sf"/>
</dbReference>
<dbReference type="PANTHER" id="PTHR30069:SF29">
    <property type="entry name" value="HEMOGLOBIN AND HEMOGLOBIN-HAPTOGLOBIN-BINDING PROTEIN 1-RELATED"/>
    <property type="match status" value="1"/>
</dbReference>
<dbReference type="CDD" id="cd01347">
    <property type="entry name" value="ligand_gated_channel"/>
    <property type="match status" value="1"/>
</dbReference>
<keyword evidence="9 10" id="KW-0998">Cell outer membrane</keyword>
<dbReference type="EMBL" id="CP159289">
    <property type="protein sequence ID" value="XCH27910.1"/>
    <property type="molecule type" value="Genomic_DNA"/>
</dbReference>
<feature type="domain" description="TonB-dependent receptor-like beta-barrel" evidence="13">
    <location>
        <begin position="202"/>
        <end position="688"/>
    </location>
</feature>
<evidence type="ECO:0000256" key="11">
    <source>
        <dbReference type="RuleBase" id="RU003357"/>
    </source>
</evidence>
<name>A0AAU8FVI8_9BACT</name>
<proteinExistence type="inferred from homology"/>
<dbReference type="GO" id="GO:0044718">
    <property type="term" value="P:siderophore transmembrane transport"/>
    <property type="evidence" value="ECO:0007669"/>
    <property type="project" value="TreeGrafter"/>
</dbReference>
<protein>
    <submittedName>
        <fullName evidence="15">TonB-dependent receptor</fullName>
    </submittedName>
</protein>
<keyword evidence="2 10" id="KW-0813">Transport</keyword>
<evidence type="ECO:0000259" key="14">
    <source>
        <dbReference type="Pfam" id="PF07715"/>
    </source>
</evidence>
<feature type="domain" description="TonB-dependent receptor plug" evidence="14">
    <location>
        <begin position="40"/>
        <end position="145"/>
    </location>
</feature>
<keyword evidence="6 11" id="KW-0798">TonB box</keyword>
<dbReference type="Pfam" id="PF00593">
    <property type="entry name" value="TonB_dep_Rec_b-barrel"/>
    <property type="match status" value="1"/>
</dbReference>
<comment type="subcellular location">
    <subcellularLocation>
        <location evidence="1 10">Cell outer membrane</location>
        <topology evidence="1 10">Multi-pass membrane protein</topology>
    </subcellularLocation>
</comment>
<dbReference type="InterPro" id="IPR039426">
    <property type="entry name" value="TonB-dep_rcpt-like"/>
</dbReference>
<dbReference type="Gene3D" id="2.40.170.20">
    <property type="entry name" value="TonB-dependent receptor, beta-barrel domain"/>
    <property type="match status" value="1"/>
</dbReference>
<dbReference type="InterPro" id="IPR012910">
    <property type="entry name" value="Plug_dom"/>
</dbReference>
<feature type="region of interest" description="Disordered" evidence="12">
    <location>
        <begin position="272"/>
        <end position="299"/>
    </location>
</feature>
<accession>A0AAU8FVI8</accession>
<keyword evidence="7 10" id="KW-0472">Membrane</keyword>
<keyword evidence="3 10" id="KW-1134">Transmembrane beta strand</keyword>
<evidence type="ECO:0000313" key="15">
    <source>
        <dbReference type="EMBL" id="XCH27910.1"/>
    </source>
</evidence>